<dbReference type="HOGENOM" id="CLU_1138942_0_0_1"/>
<dbReference type="Pfam" id="PF21219">
    <property type="entry name" value="USH1C_N"/>
    <property type="match status" value="1"/>
</dbReference>
<sequence length="244" mass="28381">MNCILRRVSSPEFNSVVVDQQFDENAPCYKAKEIQKFLDFEDVNRLLWPACSPDMNPFNTLWAKLSPRLINRATNLDELRQCLRLVGLILEEAAQRDALYSAMRQYQESRDIHQLIQELKMVLNEPSLLELYEDIRYTIKNSPSRFLASRASSAFPILYIDSSDQRTVSKFPYQRLIFMHRGSSETLRFMNAICLTLLRGATHDHCEVKGFVQVCRGNQFGYCDFDLMRRLGNIHCSNSYEPCT</sequence>
<name>R7UI18_CAPTE</name>
<dbReference type="EnsemblMetazoa" id="CapteT200041">
    <property type="protein sequence ID" value="CapteP200041"/>
    <property type="gene ID" value="CapteG200041"/>
</dbReference>
<dbReference type="InterPro" id="IPR030237">
    <property type="entry name" value="Harmonin_N"/>
</dbReference>
<feature type="domain" description="Harmonin N-terminal" evidence="1">
    <location>
        <begin position="86"/>
        <end position="139"/>
    </location>
</feature>
<dbReference type="EMBL" id="KB301284">
    <property type="protein sequence ID" value="ELU05743.1"/>
    <property type="molecule type" value="Genomic_DNA"/>
</dbReference>
<dbReference type="OrthoDB" id="6722168at2759"/>
<organism evidence="2">
    <name type="scientific">Capitella teleta</name>
    <name type="common">Polychaete worm</name>
    <dbReference type="NCBI Taxonomy" id="283909"/>
    <lineage>
        <taxon>Eukaryota</taxon>
        <taxon>Metazoa</taxon>
        <taxon>Spiralia</taxon>
        <taxon>Lophotrochozoa</taxon>
        <taxon>Annelida</taxon>
        <taxon>Polychaeta</taxon>
        <taxon>Sedentaria</taxon>
        <taxon>Scolecida</taxon>
        <taxon>Capitellidae</taxon>
        <taxon>Capitella</taxon>
    </lineage>
</organism>
<keyword evidence="4" id="KW-1185">Reference proteome</keyword>
<gene>
    <name evidence="2" type="ORF">CAPTEDRAFT_200041</name>
</gene>
<dbReference type="Gene3D" id="1.20.1160.20">
    <property type="match status" value="1"/>
</dbReference>
<evidence type="ECO:0000313" key="3">
    <source>
        <dbReference type="EnsemblMetazoa" id="CapteP200041"/>
    </source>
</evidence>
<proteinExistence type="predicted"/>
<protein>
    <recommendedName>
        <fullName evidence="1">Harmonin N-terminal domain-containing protein</fullName>
    </recommendedName>
</protein>
<evidence type="ECO:0000313" key="4">
    <source>
        <dbReference type="Proteomes" id="UP000014760"/>
    </source>
</evidence>
<evidence type="ECO:0000259" key="1">
    <source>
        <dbReference type="Pfam" id="PF21219"/>
    </source>
</evidence>
<evidence type="ECO:0000313" key="2">
    <source>
        <dbReference type="EMBL" id="ELU05743.1"/>
    </source>
</evidence>
<dbReference type="EMBL" id="AMQN01007731">
    <property type="status" value="NOT_ANNOTATED_CDS"/>
    <property type="molecule type" value="Genomic_DNA"/>
</dbReference>
<reference evidence="4" key="1">
    <citation type="submission" date="2012-12" db="EMBL/GenBank/DDBJ databases">
        <authorList>
            <person name="Hellsten U."/>
            <person name="Grimwood J."/>
            <person name="Chapman J.A."/>
            <person name="Shapiro H."/>
            <person name="Aerts A."/>
            <person name="Otillar R.P."/>
            <person name="Terry A.Y."/>
            <person name="Boore J.L."/>
            <person name="Simakov O."/>
            <person name="Marletaz F."/>
            <person name="Cho S.-J."/>
            <person name="Edsinger-Gonzales E."/>
            <person name="Havlak P."/>
            <person name="Kuo D.-H."/>
            <person name="Larsson T."/>
            <person name="Lv J."/>
            <person name="Arendt D."/>
            <person name="Savage R."/>
            <person name="Osoegawa K."/>
            <person name="de Jong P."/>
            <person name="Lindberg D.R."/>
            <person name="Seaver E.C."/>
            <person name="Weisblat D.A."/>
            <person name="Putnam N.H."/>
            <person name="Grigoriev I.V."/>
            <person name="Rokhsar D.S."/>
        </authorList>
    </citation>
    <scope>NUCLEOTIDE SEQUENCE</scope>
    <source>
        <strain evidence="4">I ESC-2004</strain>
    </source>
</reference>
<dbReference type="Proteomes" id="UP000014760">
    <property type="component" value="Unassembled WGS sequence"/>
</dbReference>
<reference evidence="3" key="3">
    <citation type="submission" date="2015-06" db="UniProtKB">
        <authorList>
            <consortium name="EnsemblMetazoa"/>
        </authorList>
    </citation>
    <scope>IDENTIFICATION</scope>
</reference>
<accession>R7UI18</accession>
<dbReference type="AlphaFoldDB" id="R7UI18"/>
<reference evidence="2 4" key="2">
    <citation type="journal article" date="2013" name="Nature">
        <title>Insights into bilaterian evolution from three spiralian genomes.</title>
        <authorList>
            <person name="Simakov O."/>
            <person name="Marletaz F."/>
            <person name="Cho S.J."/>
            <person name="Edsinger-Gonzales E."/>
            <person name="Havlak P."/>
            <person name="Hellsten U."/>
            <person name="Kuo D.H."/>
            <person name="Larsson T."/>
            <person name="Lv J."/>
            <person name="Arendt D."/>
            <person name="Savage R."/>
            <person name="Osoegawa K."/>
            <person name="de Jong P."/>
            <person name="Grimwood J."/>
            <person name="Chapman J.A."/>
            <person name="Shapiro H."/>
            <person name="Aerts A."/>
            <person name="Otillar R.P."/>
            <person name="Terry A.Y."/>
            <person name="Boore J.L."/>
            <person name="Grigoriev I.V."/>
            <person name="Lindberg D.R."/>
            <person name="Seaver E.C."/>
            <person name="Weisblat D.A."/>
            <person name="Putnam N.H."/>
            <person name="Rokhsar D.S."/>
        </authorList>
    </citation>
    <scope>NUCLEOTIDE SEQUENCE</scope>
    <source>
        <strain evidence="2 4">I ESC-2004</strain>
    </source>
</reference>
<dbReference type="CDD" id="cd07353">
    <property type="entry name" value="harmonin_N"/>
    <property type="match status" value="1"/>
</dbReference>